<keyword evidence="2" id="KW-0813">Transport</keyword>
<dbReference type="AlphaFoldDB" id="A0A2T4YLR4"/>
<keyword evidence="3" id="KW-0547">Nucleotide-binding</keyword>
<reference evidence="6 7" key="1">
    <citation type="submission" date="2018-04" db="EMBL/GenBank/DDBJ databases">
        <title>Genomic Encyclopedia of Archaeal and Bacterial Type Strains, Phase II (KMG-II): from individual species to whole genera.</title>
        <authorList>
            <person name="Goeker M."/>
        </authorList>
    </citation>
    <scope>NUCLEOTIDE SEQUENCE [LARGE SCALE GENOMIC DNA]</scope>
    <source>
        <strain evidence="6 7">DSM 25521</strain>
    </source>
</reference>
<dbReference type="InterPro" id="IPR050683">
    <property type="entry name" value="Bact_Polysacc_Export_ATP-bd"/>
</dbReference>
<dbReference type="InterPro" id="IPR017871">
    <property type="entry name" value="ABC_transporter-like_CS"/>
</dbReference>
<dbReference type="PROSITE" id="PS00211">
    <property type="entry name" value="ABC_TRANSPORTER_1"/>
    <property type="match status" value="1"/>
</dbReference>
<dbReference type="SMART" id="SM00382">
    <property type="entry name" value="AAA"/>
    <property type="match status" value="1"/>
</dbReference>
<dbReference type="PROSITE" id="PS50893">
    <property type="entry name" value="ABC_TRANSPORTER_2"/>
    <property type="match status" value="1"/>
</dbReference>
<gene>
    <name evidence="6" type="ORF">C8P69_1345</name>
</gene>
<dbReference type="PANTHER" id="PTHR46743">
    <property type="entry name" value="TEICHOIC ACIDS EXPORT ATP-BINDING PROTEIN TAGH"/>
    <property type="match status" value="1"/>
</dbReference>
<keyword evidence="4 6" id="KW-0067">ATP-binding</keyword>
<dbReference type="EMBL" id="PZZL01000034">
    <property type="protein sequence ID" value="PTM44263.1"/>
    <property type="molecule type" value="Genomic_DNA"/>
</dbReference>
<organism evidence="6 7">
    <name type="scientific">Phreatobacter oligotrophus</name>
    <dbReference type="NCBI Taxonomy" id="1122261"/>
    <lineage>
        <taxon>Bacteria</taxon>
        <taxon>Pseudomonadati</taxon>
        <taxon>Pseudomonadota</taxon>
        <taxon>Alphaproteobacteria</taxon>
        <taxon>Hyphomicrobiales</taxon>
        <taxon>Phreatobacteraceae</taxon>
        <taxon>Phreatobacter</taxon>
    </lineage>
</organism>
<dbReference type="InterPro" id="IPR027417">
    <property type="entry name" value="P-loop_NTPase"/>
</dbReference>
<name>A0A2T4YLR4_9HYPH</name>
<dbReference type="GO" id="GO:0016887">
    <property type="term" value="F:ATP hydrolysis activity"/>
    <property type="evidence" value="ECO:0007669"/>
    <property type="project" value="InterPro"/>
</dbReference>
<evidence type="ECO:0000259" key="5">
    <source>
        <dbReference type="PROSITE" id="PS50893"/>
    </source>
</evidence>
<evidence type="ECO:0000256" key="4">
    <source>
        <dbReference type="ARBA" id="ARBA00022840"/>
    </source>
</evidence>
<keyword evidence="7" id="KW-1185">Reference proteome</keyword>
<comment type="similarity">
    <text evidence="1">Belongs to the ABC transporter superfamily.</text>
</comment>
<dbReference type="InterPro" id="IPR015860">
    <property type="entry name" value="ABC_transpr_TagH-like"/>
</dbReference>
<dbReference type="InterPro" id="IPR003593">
    <property type="entry name" value="AAA+_ATPase"/>
</dbReference>
<dbReference type="OrthoDB" id="9778870at2"/>
<proteinExistence type="inferred from homology"/>
<evidence type="ECO:0000313" key="7">
    <source>
        <dbReference type="Proteomes" id="UP000241808"/>
    </source>
</evidence>
<accession>A0A2T4YLR4</accession>
<sequence length="217" mass="24500">MITLDNVFKFYRQERHTRVVLDHVSITFLKGYSYGLLGVNGAGKSTTMRLIAGIELPNAGKVRRQVRVSWPLGFAGGMHPLMSGRENVKFVARAYGEDPRRVVRFVEEFAEIGDYMDAAVRTYSSGMMARVAFGLSMAVEFECYLIDEVLAVGDARFQARCKEAFEARRKNSDLIVVSHSMETIKEYCDKAAVLVDGQILMYDNVDKATEAYNRLNR</sequence>
<dbReference type="RefSeq" id="WP_108179735.1">
    <property type="nucleotide sequence ID" value="NZ_PZZL01000034.1"/>
</dbReference>
<evidence type="ECO:0000256" key="3">
    <source>
        <dbReference type="ARBA" id="ARBA00022741"/>
    </source>
</evidence>
<dbReference type="InterPro" id="IPR003439">
    <property type="entry name" value="ABC_transporter-like_ATP-bd"/>
</dbReference>
<comment type="caution">
    <text evidence="6">The sequence shown here is derived from an EMBL/GenBank/DDBJ whole genome shotgun (WGS) entry which is preliminary data.</text>
</comment>
<dbReference type="GO" id="GO:0140359">
    <property type="term" value="F:ABC-type transporter activity"/>
    <property type="evidence" value="ECO:0007669"/>
    <property type="project" value="InterPro"/>
</dbReference>
<dbReference type="GO" id="GO:0005524">
    <property type="term" value="F:ATP binding"/>
    <property type="evidence" value="ECO:0007669"/>
    <property type="project" value="UniProtKB-KW"/>
</dbReference>
<evidence type="ECO:0000256" key="2">
    <source>
        <dbReference type="ARBA" id="ARBA00022448"/>
    </source>
</evidence>
<dbReference type="Pfam" id="PF00005">
    <property type="entry name" value="ABC_tran"/>
    <property type="match status" value="1"/>
</dbReference>
<dbReference type="PANTHER" id="PTHR46743:SF2">
    <property type="entry name" value="TEICHOIC ACIDS EXPORT ATP-BINDING PROTEIN TAGH"/>
    <property type="match status" value="1"/>
</dbReference>
<dbReference type="SUPFAM" id="SSF52540">
    <property type="entry name" value="P-loop containing nucleoside triphosphate hydrolases"/>
    <property type="match status" value="1"/>
</dbReference>
<protein>
    <submittedName>
        <fullName evidence="6">Capsular polysaccharide transport system ATP-binding protein</fullName>
    </submittedName>
</protein>
<feature type="domain" description="ABC transporter" evidence="5">
    <location>
        <begin position="2"/>
        <end position="215"/>
    </location>
</feature>
<dbReference type="Gene3D" id="3.40.50.300">
    <property type="entry name" value="P-loop containing nucleotide triphosphate hydrolases"/>
    <property type="match status" value="1"/>
</dbReference>
<evidence type="ECO:0000256" key="1">
    <source>
        <dbReference type="ARBA" id="ARBA00005417"/>
    </source>
</evidence>
<dbReference type="CDD" id="cd03220">
    <property type="entry name" value="ABC_KpsT_Wzt"/>
    <property type="match status" value="1"/>
</dbReference>
<dbReference type="GO" id="GO:0016020">
    <property type="term" value="C:membrane"/>
    <property type="evidence" value="ECO:0007669"/>
    <property type="project" value="InterPro"/>
</dbReference>
<dbReference type="Proteomes" id="UP000241808">
    <property type="component" value="Unassembled WGS sequence"/>
</dbReference>
<evidence type="ECO:0000313" key="6">
    <source>
        <dbReference type="EMBL" id="PTM44263.1"/>
    </source>
</evidence>